<keyword evidence="2" id="KW-0808">Transferase</keyword>
<evidence type="ECO:0000259" key="1">
    <source>
        <dbReference type="Pfam" id="PF08241"/>
    </source>
</evidence>
<organism evidence="2 3">
    <name type="scientific">Methanooceanicella nereidis</name>
    <dbReference type="NCBI Taxonomy" id="2052831"/>
    <lineage>
        <taxon>Archaea</taxon>
        <taxon>Methanobacteriati</taxon>
        <taxon>Methanobacteriota</taxon>
        <taxon>Stenosarchaea group</taxon>
        <taxon>Methanomicrobia</taxon>
        <taxon>Methanocellales</taxon>
        <taxon>Methanocellaceae</taxon>
        <taxon>Methanooceanicella</taxon>
    </lineage>
</organism>
<dbReference type="SUPFAM" id="SSF53335">
    <property type="entry name" value="S-adenosyl-L-methionine-dependent methyltransferases"/>
    <property type="match status" value="1"/>
</dbReference>
<gene>
    <name evidence="2" type="ORF">CUJ83_14895</name>
</gene>
<dbReference type="InterPro" id="IPR029063">
    <property type="entry name" value="SAM-dependent_MTases_sf"/>
</dbReference>
<evidence type="ECO:0000313" key="2">
    <source>
        <dbReference type="EMBL" id="MCD1296288.1"/>
    </source>
</evidence>
<keyword evidence="2" id="KW-0489">Methyltransferase</keyword>
<dbReference type="Gene3D" id="3.40.50.150">
    <property type="entry name" value="Vaccinia Virus protein VP39"/>
    <property type="match status" value="1"/>
</dbReference>
<reference evidence="2 3" key="1">
    <citation type="submission" date="2017-11" db="EMBL/GenBank/DDBJ databases">
        <title>Isolation and Characterization of Family Methanocellaceae Species from Potential Methane Hydrate Area Offshore Southwestern Taiwan.</title>
        <authorList>
            <person name="Zhang W.-L."/>
            <person name="Chen W.-C."/>
            <person name="Lai M.-C."/>
            <person name="Chen S.-C."/>
        </authorList>
    </citation>
    <scope>NUCLEOTIDE SEQUENCE [LARGE SCALE GENOMIC DNA]</scope>
    <source>
        <strain evidence="2 3">CWC-04</strain>
    </source>
</reference>
<accession>A0AAP2RFC6</accession>
<dbReference type="Proteomes" id="UP001320159">
    <property type="component" value="Unassembled WGS sequence"/>
</dbReference>
<dbReference type="PANTHER" id="PTHR43591:SF110">
    <property type="entry name" value="RHODANESE DOMAIN-CONTAINING PROTEIN"/>
    <property type="match status" value="1"/>
</dbReference>
<protein>
    <submittedName>
        <fullName evidence="2">Class I SAM-dependent methyltransferase</fullName>
    </submittedName>
</protein>
<dbReference type="CDD" id="cd02440">
    <property type="entry name" value="AdoMet_MTases"/>
    <property type="match status" value="1"/>
</dbReference>
<dbReference type="AlphaFoldDB" id="A0AAP2RFC6"/>
<dbReference type="EMBL" id="PGCK01000016">
    <property type="protein sequence ID" value="MCD1296288.1"/>
    <property type="molecule type" value="Genomic_DNA"/>
</dbReference>
<dbReference type="PANTHER" id="PTHR43591">
    <property type="entry name" value="METHYLTRANSFERASE"/>
    <property type="match status" value="1"/>
</dbReference>
<feature type="domain" description="Methyltransferase type 11" evidence="1">
    <location>
        <begin position="37"/>
        <end position="127"/>
    </location>
</feature>
<dbReference type="RefSeq" id="WP_230743288.1">
    <property type="nucleotide sequence ID" value="NZ_PGCK01000016.1"/>
</dbReference>
<name>A0AAP2RFC6_9EURY</name>
<dbReference type="InterPro" id="IPR013216">
    <property type="entry name" value="Methyltransf_11"/>
</dbReference>
<dbReference type="GO" id="GO:0008757">
    <property type="term" value="F:S-adenosylmethionine-dependent methyltransferase activity"/>
    <property type="evidence" value="ECO:0007669"/>
    <property type="project" value="InterPro"/>
</dbReference>
<comment type="caution">
    <text evidence="2">The sequence shown here is derived from an EMBL/GenBank/DDBJ whole genome shotgun (WGS) entry which is preliminary data.</text>
</comment>
<evidence type="ECO:0000313" key="3">
    <source>
        <dbReference type="Proteomes" id="UP001320159"/>
    </source>
</evidence>
<dbReference type="Pfam" id="PF08241">
    <property type="entry name" value="Methyltransf_11"/>
    <property type="match status" value="1"/>
</dbReference>
<keyword evidence="3" id="KW-1185">Reference proteome</keyword>
<sequence>MVSHLKAWKDEYTRATWRGPYNIDHMKKYLAGGAKILDIGCGNGKLLIPLVRAGFNVIGIDLSRAGLLTIQHPGCLIQGDAINLPFKDEAFDAVVCYDLIQHLLEEERDRAIREIRRVLVPEGTLFLEVFGNKDMRYGGTLVEPDTFRRQTGIIYHYFSEEEIKSALKDFTILSLESITTVKMFHGENFTRHRITAIAQK</sequence>
<dbReference type="GO" id="GO:0032259">
    <property type="term" value="P:methylation"/>
    <property type="evidence" value="ECO:0007669"/>
    <property type="project" value="UniProtKB-KW"/>
</dbReference>
<proteinExistence type="predicted"/>